<protein>
    <submittedName>
        <fullName evidence="1">Uncharacterized protein</fullName>
    </submittedName>
</protein>
<feature type="non-terminal residue" evidence="1">
    <location>
        <position position="1"/>
    </location>
</feature>
<sequence>IERISFDPYNTRGEDIDYLINAKMFYFKFILKHIFIGDLECRK</sequence>
<dbReference type="EMBL" id="BART01003508">
    <property type="protein sequence ID" value="GAG57622.1"/>
    <property type="molecule type" value="Genomic_DNA"/>
</dbReference>
<evidence type="ECO:0000313" key="1">
    <source>
        <dbReference type="EMBL" id="GAG57622.1"/>
    </source>
</evidence>
<reference evidence="1" key="1">
    <citation type="journal article" date="2014" name="Front. Microbiol.">
        <title>High frequency of phylogenetically diverse reductive dehalogenase-homologous genes in deep subseafloor sedimentary metagenomes.</title>
        <authorList>
            <person name="Kawai M."/>
            <person name="Futagami T."/>
            <person name="Toyoda A."/>
            <person name="Takaki Y."/>
            <person name="Nishi S."/>
            <person name="Hori S."/>
            <person name="Arai W."/>
            <person name="Tsubouchi T."/>
            <person name="Morono Y."/>
            <person name="Uchiyama I."/>
            <person name="Ito T."/>
            <person name="Fujiyama A."/>
            <person name="Inagaki F."/>
            <person name="Takami H."/>
        </authorList>
    </citation>
    <scope>NUCLEOTIDE SEQUENCE</scope>
    <source>
        <strain evidence="1">Expedition CK06-06</strain>
    </source>
</reference>
<organism evidence="1">
    <name type="scientific">marine sediment metagenome</name>
    <dbReference type="NCBI Taxonomy" id="412755"/>
    <lineage>
        <taxon>unclassified sequences</taxon>
        <taxon>metagenomes</taxon>
        <taxon>ecological metagenomes</taxon>
    </lineage>
</organism>
<accession>X0ZHL1</accession>
<gene>
    <name evidence="1" type="ORF">S01H4_09609</name>
</gene>
<dbReference type="AlphaFoldDB" id="X0ZHL1"/>
<proteinExistence type="predicted"/>
<name>X0ZHL1_9ZZZZ</name>
<comment type="caution">
    <text evidence="1">The sequence shown here is derived from an EMBL/GenBank/DDBJ whole genome shotgun (WGS) entry which is preliminary data.</text>
</comment>